<dbReference type="SMART" id="SM00365">
    <property type="entry name" value="LRR_SD22"/>
    <property type="match status" value="8"/>
</dbReference>
<evidence type="ECO:0000256" key="3">
    <source>
        <dbReference type="ARBA" id="ARBA00022614"/>
    </source>
</evidence>
<feature type="domain" description="Ig-like" evidence="14">
    <location>
        <begin position="682"/>
        <end position="771"/>
    </location>
</feature>
<feature type="transmembrane region" description="Helical" evidence="13">
    <location>
        <begin position="883"/>
        <end position="909"/>
    </location>
</feature>
<feature type="region of interest" description="Disordered" evidence="12">
    <location>
        <begin position="1111"/>
        <end position="1144"/>
    </location>
</feature>
<feature type="compositionally biased region" description="Polar residues" evidence="12">
    <location>
        <begin position="1174"/>
        <end position="1187"/>
    </location>
</feature>
<dbReference type="PROSITE" id="PS51450">
    <property type="entry name" value="LRR"/>
    <property type="match status" value="2"/>
</dbReference>
<evidence type="ECO:0000256" key="5">
    <source>
        <dbReference type="ARBA" id="ARBA00022729"/>
    </source>
</evidence>
<feature type="region of interest" description="Disordered" evidence="12">
    <location>
        <begin position="1157"/>
        <end position="1199"/>
    </location>
</feature>
<feature type="domain" description="Ig-like" evidence="14">
    <location>
        <begin position="578"/>
        <end position="677"/>
    </location>
</feature>
<name>A0A401RQE6_CHIPU</name>
<dbReference type="FunFam" id="3.80.10.10:FF:000040">
    <property type="entry name" value="Leucine rich repeats and immunoglobulin like domains 2"/>
    <property type="match status" value="1"/>
</dbReference>
<dbReference type="SMART" id="SM00409">
    <property type="entry name" value="IG"/>
    <property type="match status" value="3"/>
</dbReference>
<dbReference type="InterPro" id="IPR003598">
    <property type="entry name" value="Ig_sub2"/>
</dbReference>
<keyword evidence="5" id="KW-0732">Signal</keyword>
<dbReference type="Gene3D" id="3.80.10.10">
    <property type="entry name" value="Ribonuclease Inhibitor"/>
    <property type="match status" value="2"/>
</dbReference>
<dbReference type="SUPFAM" id="SSF52058">
    <property type="entry name" value="L domain-like"/>
    <property type="match status" value="1"/>
</dbReference>
<comment type="subcellular location">
    <subcellularLocation>
        <location evidence="1">Cell membrane</location>
        <topology evidence="1">Single-pass type I membrane protein</topology>
    </subcellularLocation>
</comment>
<proteinExistence type="predicted"/>
<dbReference type="Pfam" id="PF13855">
    <property type="entry name" value="LRR_8"/>
    <property type="match status" value="4"/>
</dbReference>
<dbReference type="CDD" id="cd05763">
    <property type="entry name" value="IgI_LRIG1-like"/>
    <property type="match status" value="1"/>
</dbReference>
<dbReference type="InterPro" id="IPR007110">
    <property type="entry name" value="Ig-like_dom"/>
</dbReference>
<evidence type="ECO:0000313" key="16">
    <source>
        <dbReference type="Proteomes" id="UP000287033"/>
    </source>
</evidence>
<dbReference type="InterPro" id="IPR036179">
    <property type="entry name" value="Ig-like_dom_sf"/>
</dbReference>
<dbReference type="InterPro" id="IPR001611">
    <property type="entry name" value="Leu-rich_rpt"/>
</dbReference>
<evidence type="ECO:0000313" key="15">
    <source>
        <dbReference type="EMBL" id="GCC20374.1"/>
    </source>
</evidence>
<organism evidence="15 16">
    <name type="scientific">Chiloscyllium punctatum</name>
    <name type="common">Brownbanded bambooshark</name>
    <name type="synonym">Hemiscyllium punctatum</name>
    <dbReference type="NCBI Taxonomy" id="137246"/>
    <lineage>
        <taxon>Eukaryota</taxon>
        <taxon>Metazoa</taxon>
        <taxon>Chordata</taxon>
        <taxon>Craniata</taxon>
        <taxon>Vertebrata</taxon>
        <taxon>Chondrichthyes</taxon>
        <taxon>Elasmobranchii</taxon>
        <taxon>Galeomorphii</taxon>
        <taxon>Galeoidea</taxon>
        <taxon>Orectolobiformes</taxon>
        <taxon>Hemiscylliidae</taxon>
        <taxon>Chiloscyllium</taxon>
    </lineage>
</organism>
<evidence type="ECO:0000256" key="4">
    <source>
        <dbReference type="ARBA" id="ARBA00022692"/>
    </source>
</evidence>
<evidence type="ECO:0000256" key="12">
    <source>
        <dbReference type="SAM" id="MobiDB-lite"/>
    </source>
</evidence>
<dbReference type="Pfam" id="PF13927">
    <property type="entry name" value="Ig_3"/>
    <property type="match status" value="1"/>
</dbReference>
<keyword evidence="2" id="KW-1003">Cell membrane</keyword>
<dbReference type="InterPro" id="IPR013783">
    <property type="entry name" value="Ig-like_fold"/>
</dbReference>
<keyword evidence="9" id="KW-1015">Disulfide bond</keyword>
<dbReference type="SMART" id="SM00408">
    <property type="entry name" value="IGc2"/>
    <property type="match status" value="3"/>
</dbReference>
<reference evidence="15 16" key="1">
    <citation type="journal article" date="2018" name="Nat. Ecol. Evol.">
        <title>Shark genomes provide insights into elasmobranch evolution and the origin of vertebrates.</title>
        <authorList>
            <person name="Hara Y"/>
            <person name="Yamaguchi K"/>
            <person name="Onimaru K"/>
            <person name="Kadota M"/>
            <person name="Koyanagi M"/>
            <person name="Keeley SD"/>
            <person name="Tatsumi K"/>
            <person name="Tanaka K"/>
            <person name="Motone F"/>
            <person name="Kageyama Y"/>
            <person name="Nozu R"/>
            <person name="Adachi N"/>
            <person name="Nishimura O"/>
            <person name="Nakagawa R"/>
            <person name="Tanegashima C"/>
            <person name="Kiyatake I"/>
            <person name="Matsumoto R"/>
            <person name="Murakumo K"/>
            <person name="Nishida K"/>
            <person name="Terakita A"/>
            <person name="Kuratani S"/>
            <person name="Sato K"/>
            <person name="Hyodo S Kuraku.S."/>
        </authorList>
    </citation>
    <scope>NUCLEOTIDE SEQUENCE [LARGE SCALE GENOMIC DNA]</scope>
</reference>
<feature type="region of interest" description="Disordered" evidence="12">
    <location>
        <begin position="1"/>
        <end position="28"/>
    </location>
</feature>
<evidence type="ECO:0000256" key="11">
    <source>
        <dbReference type="ARBA" id="ARBA00023319"/>
    </source>
</evidence>
<feature type="domain" description="Ig-like" evidence="14">
    <location>
        <begin position="776"/>
        <end position="862"/>
    </location>
</feature>
<dbReference type="InterPro" id="IPR013098">
    <property type="entry name" value="Ig_I-set"/>
</dbReference>
<dbReference type="InterPro" id="IPR003599">
    <property type="entry name" value="Ig_sub"/>
</dbReference>
<evidence type="ECO:0000256" key="1">
    <source>
        <dbReference type="ARBA" id="ARBA00004251"/>
    </source>
</evidence>
<keyword evidence="4 13" id="KW-0812">Transmembrane</keyword>
<evidence type="ECO:0000259" key="14">
    <source>
        <dbReference type="PROSITE" id="PS50835"/>
    </source>
</evidence>
<sequence length="1199" mass="131271">MGGPRPANGDGAEAGLGSGTPWAGPGQGQAAVNGSFVPAVAAADPRVFGHRRRAGGVSAGSRGVIRRGVGGQGMCRGRGRGFVVFLSVGDSKMAVAGPRLAPWLLAAALLLAAAATTAEAASSSACPPQCFCDDGLVDCSRRRAAAIPQQLPVWVKQLDLSHNRLVSTKHPVFEGLHTLLEVNINYNLLSTIPTLGSATANITILSLTHNRVTEVIAEDLLPYSALETLDLSSNLISEIKTSSFPIMQLRNLHLNNNRITILEPGCFDNLSSTLLVLKLNRNKITIIQPKSFHLPQLQYLELKRNRMRIIESLTFHGLDSLKSLKLQRNGICELKDGAFWGLNEITELDLEHNNLTEVTKGWLYGLKLLQHLHLSQNAITRVSADAWEFCQKLTELDMTYNQMTRLDESTFVGLNLLESLYMGDNRVSYIADGVFSSLSNLLTLDLRNNEISWAIEDSNGAFTGLAKLRKLILQGSKITSITKKAFSGLETLEYLDLSNNAIMSIQENSFAQMSLKELGLNTSSLLCDCQLKWLPPFLVEKQFQHMVTANCAHPVWLAGRSIFNVDAEDYICDAFPRPVITVHPETTVALRGMNVSFSCTACSSSDSPMAAAWRKDSELLYEAEIQNYSSLQEQDGEFVEYTTILQLRNINFTDEGWYQCVITNYFGSNYSNKAKLTVNELPSFMKTPMDLTIRTGAMARLECAAGGHPMPQIAWQKDGGTDFPAARERRMHVMPEDDVFFIANVKMEDMGMYSCMAQNAAGGISANATLTVLETPSFVRPLENRTVARGETAVLQCIASGSPTPRLNWTKDNGPLTVTERHFFAAANQLLIIVDAGPEDIGKYTCVMSNTLGTERGHIFLNVIPTSNCDSMQKTSVFGDDGWTTIGIVIIVVVVCVVGTSLVWVIVIYHMRRKSEDYSITNTDEMNLPADIPSYLSSQGTLSEPQEGYSNSEAGSHQQLMASTAHGYVHKGTDGICYVDTGSETDADLLTTPLGTNLHGRMGCFYAGRSSFHPSEPREGLAQQTNPGGTSGPLVICSDCYDNANIYSRNREYCPYTFLGEEDPLEHSLTNIMGQLPKDSFTVHAQHEGIAIDSLMTEANMSVYLTNHNRKSNPASVQQHQKQSCPQPPWGSSTDSGHSHYSQQPVTIHENPQAFLEGDNETEDGAELSVAKSRLSQRSLEQSTGNERTLDMQAYGATT</sequence>
<dbReference type="AlphaFoldDB" id="A0A401RQE6"/>
<gene>
    <name evidence="15" type="ORF">chiPu_0018933</name>
</gene>
<keyword evidence="6" id="KW-0677">Repeat</keyword>
<keyword evidence="16" id="KW-1185">Reference proteome</keyword>
<keyword evidence="11" id="KW-0393">Immunoglobulin domain</keyword>
<dbReference type="FunFam" id="2.60.40.10:FF:000224">
    <property type="entry name" value="Leucine rich repeats and immunoglobulin like domains 3"/>
    <property type="match status" value="1"/>
</dbReference>
<dbReference type="SMART" id="SM00369">
    <property type="entry name" value="LRR_TYP"/>
    <property type="match status" value="12"/>
</dbReference>
<dbReference type="OMA" id="DYICDAF"/>
<evidence type="ECO:0000256" key="2">
    <source>
        <dbReference type="ARBA" id="ARBA00022475"/>
    </source>
</evidence>
<dbReference type="FunFam" id="2.60.40.10:FF:000150">
    <property type="entry name" value="Leucine rich repeats and immunoglobulin like domains 3"/>
    <property type="match status" value="1"/>
</dbReference>
<dbReference type="GO" id="GO:0005886">
    <property type="term" value="C:plasma membrane"/>
    <property type="evidence" value="ECO:0007669"/>
    <property type="project" value="UniProtKB-SubCell"/>
</dbReference>
<evidence type="ECO:0000256" key="10">
    <source>
        <dbReference type="ARBA" id="ARBA00023180"/>
    </source>
</evidence>
<keyword evidence="10" id="KW-0325">Glycoprotein</keyword>
<evidence type="ECO:0000256" key="9">
    <source>
        <dbReference type="ARBA" id="ARBA00023157"/>
    </source>
</evidence>
<dbReference type="STRING" id="137246.A0A401RQE6"/>
<evidence type="ECO:0000256" key="7">
    <source>
        <dbReference type="ARBA" id="ARBA00022989"/>
    </source>
</evidence>
<keyword evidence="7 13" id="KW-1133">Transmembrane helix</keyword>
<dbReference type="FunFam" id="2.60.40.10:FF:000161">
    <property type="entry name" value="Leucine rich repeats and immunoglobulin like domains 2"/>
    <property type="match status" value="1"/>
</dbReference>
<dbReference type="PROSITE" id="PS50835">
    <property type="entry name" value="IG_LIKE"/>
    <property type="match status" value="3"/>
</dbReference>
<dbReference type="InterPro" id="IPR050467">
    <property type="entry name" value="LRFN"/>
</dbReference>
<dbReference type="Pfam" id="PF07679">
    <property type="entry name" value="I-set"/>
    <property type="match status" value="2"/>
</dbReference>
<dbReference type="InterPro" id="IPR032675">
    <property type="entry name" value="LRR_dom_sf"/>
</dbReference>
<protein>
    <recommendedName>
        <fullName evidence="14">Ig-like domain-containing protein</fullName>
    </recommendedName>
</protein>
<keyword evidence="3" id="KW-0433">Leucine-rich repeat</keyword>
<accession>A0A401RQE6</accession>
<dbReference type="EMBL" id="BEZZ01001752">
    <property type="protein sequence ID" value="GCC20374.1"/>
    <property type="molecule type" value="Genomic_DNA"/>
</dbReference>
<dbReference type="PANTHER" id="PTHR45842:SF21">
    <property type="entry name" value="IG-LIKE DOMAIN-CONTAINING PROTEIN"/>
    <property type="match status" value="1"/>
</dbReference>
<evidence type="ECO:0000256" key="6">
    <source>
        <dbReference type="ARBA" id="ARBA00022737"/>
    </source>
</evidence>
<comment type="caution">
    <text evidence="15">The sequence shown here is derived from an EMBL/GenBank/DDBJ whole genome shotgun (WGS) entry which is preliminary data.</text>
</comment>
<keyword evidence="8 13" id="KW-0472">Membrane</keyword>
<dbReference type="SMART" id="SM00013">
    <property type="entry name" value="LRRNT"/>
    <property type="match status" value="1"/>
</dbReference>
<evidence type="ECO:0000256" key="13">
    <source>
        <dbReference type="SAM" id="Phobius"/>
    </source>
</evidence>
<dbReference type="Gene3D" id="2.60.40.10">
    <property type="entry name" value="Immunoglobulins"/>
    <property type="match status" value="3"/>
</dbReference>
<dbReference type="OrthoDB" id="5917255at2759"/>
<dbReference type="FunFam" id="3.80.10.10:FF:000023">
    <property type="entry name" value="Leucine rich repeats and immunoglobulin like domains 3"/>
    <property type="match status" value="1"/>
</dbReference>
<evidence type="ECO:0000256" key="8">
    <source>
        <dbReference type="ARBA" id="ARBA00023136"/>
    </source>
</evidence>
<dbReference type="Proteomes" id="UP000287033">
    <property type="component" value="Unassembled WGS sequence"/>
</dbReference>
<dbReference type="InterPro" id="IPR003591">
    <property type="entry name" value="Leu-rich_rpt_typical-subtyp"/>
</dbReference>
<dbReference type="SUPFAM" id="SSF48726">
    <property type="entry name" value="Immunoglobulin"/>
    <property type="match status" value="3"/>
</dbReference>
<dbReference type="InterPro" id="IPR000372">
    <property type="entry name" value="LRRNT"/>
</dbReference>
<dbReference type="PANTHER" id="PTHR45842">
    <property type="entry name" value="SYNAPTIC ADHESION-LIKE MOLECULE SALM"/>
    <property type="match status" value="1"/>
</dbReference>